<dbReference type="Proteomes" id="UP000438983">
    <property type="component" value="Chromosome"/>
</dbReference>
<reference evidence="5 6" key="1">
    <citation type="submission" date="2019-12" db="EMBL/GenBank/DDBJ databases">
        <title>Complete genome sequence of Pseudomonas stutzeri.</title>
        <authorList>
            <person name="Lim S.R."/>
            <person name="Kim J.H."/>
        </authorList>
    </citation>
    <scope>NUCLEOTIDE SEQUENCE [LARGE SCALE GENOMIC DNA]</scope>
    <source>
        <strain evidence="5 6">PM101005</strain>
    </source>
</reference>
<evidence type="ECO:0000313" key="5">
    <source>
        <dbReference type="EMBL" id="QGZ31483.1"/>
    </source>
</evidence>
<evidence type="ECO:0000256" key="2">
    <source>
        <dbReference type="SAM" id="Coils"/>
    </source>
</evidence>
<gene>
    <name evidence="5" type="ORF">GQA94_15945</name>
</gene>
<organism evidence="5 6">
    <name type="scientific">Stutzerimonas stutzeri</name>
    <name type="common">Pseudomonas stutzeri</name>
    <dbReference type="NCBI Taxonomy" id="316"/>
    <lineage>
        <taxon>Bacteria</taxon>
        <taxon>Pseudomonadati</taxon>
        <taxon>Pseudomonadota</taxon>
        <taxon>Gammaproteobacteria</taxon>
        <taxon>Pseudomonadales</taxon>
        <taxon>Pseudomonadaceae</taxon>
        <taxon>Stutzerimonas</taxon>
    </lineage>
</organism>
<evidence type="ECO:0000256" key="1">
    <source>
        <dbReference type="ARBA" id="ARBA00022612"/>
    </source>
</evidence>
<evidence type="ECO:0000256" key="3">
    <source>
        <dbReference type="SAM" id="Phobius"/>
    </source>
</evidence>
<protein>
    <submittedName>
        <fullName evidence="5">Phage tail tape measure protein</fullName>
    </submittedName>
</protein>
<keyword evidence="2" id="KW-0175">Coiled coil</keyword>
<proteinExistence type="predicted"/>
<keyword evidence="1" id="KW-1188">Viral release from host cell</keyword>
<dbReference type="OrthoDB" id="8019720at2"/>
<keyword evidence="3" id="KW-0472">Membrane</keyword>
<feature type="transmembrane region" description="Helical" evidence="3">
    <location>
        <begin position="649"/>
        <end position="670"/>
    </location>
</feature>
<dbReference type="PANTHER" id="PTHR37813:SF1">
    <property type="entry name" value="FELS-2 PROPHAGE PROTEIN"/>
    <property type="match status" value="1"/>
</dbReference>
<evidence type="ECO:0000259" key="4">
    <source>
        <dbReference type="Pfam" id="PF10145"/>
    </source>
</evidence>
<sequence length="857" mass="88846">MAARDLNLKVNLKALDNASRPMRTVLTGAVGLGRALRDTRSELKGLQAQQKDVSSFRNLKGASEQTGAALQANRDKIKQLSRELANTATPTKALTREFQSAVRQGQALKQKHSEQQRELQGLRGKLNEAGISTRNLGQHERDLRNNVTQTNQTLSQQETRLKRLTAQQKRLGQAKAEYQRTQQLAGSMAGAGAGGMATGGGILYAGARFMAPGLNFDASQSRVQALTRLSKDSPEMQALRAQARQLGESTQFTAVDASDAQGFLGMAGFDPKAIQAAMPGMLDLAKAGDSGLAETADIASNILTGFNLQASETGRLGDVLVGAFTRSNTNLQMLGETMKYAAPVAASVGQDIETVAAMAGKLGDAGIQGSMGGTALRAILNRLSAPPKAAADALDTLGISAKDADGNLRDMPTVLQEIYEQTKNLGDADRAGLLKHIAGEEAVAGMQVLVAQAGSGALQQFVSTLRQTEGEASVTAKTMSDNLRGDLSALGSAWDDLGIQLQDQQNGPMREVAQTLTGIVGGVKSWVAENPKLASNIVKTAAGVGILMAGMGGLTLAMASILGPFAMVRYGMMLFGINGLGVATTLTNLGKSALPLVATGLRLVAAAAIANPVLALVTGLALSAGLIYANWDRVGPYFLGLWAEVKEGVSGGLAGIGALLLNFSPLGLLYRAFAGVMRYFGVDLPSKFSEFGGNMIQGLINGFTGMFPNLTSAISGAANSVVSTFKSLLGIHSPSRVFAELGGHTMAGLEQGLSAGEGGPLSQLAGTAKRLTAAGAVAIGAASPGMAAADLPSIDSRPPLAAAARSQGAGITIGGDTITIIVQGGQGQDVAQQIKRALEDHERNKLTRARSSLYDQD</sequence>
<accession>A0A6I6LQ98</accession>
<dbReference type="RefSeq" id="WP_158188944.1">
    <property type="nucleotide sequence ID" value="NZ_CP046902.1"/>
</dbReference>
<dbReference type="InterPro" id="IPR010090">
    <property type="entry name" value="Phage_tape_meas"/>
</dbReference>
<feature type="domain" description="Phage tail tape measure protein" evidence="4">
    <location>
        <begin position="240"/>
        <end position="439"/>
    </location>
</feature>
<evidence type="ECO:0000313" key="6">
    <source>
        <dbReference type="Proteomes" id="UP000438983"/>
    </source>
</evidence>
<keyword evidence="3" id="KW-1133">Transmembrane helix</keyword>
<feature type="transmembrane region" description="Helical" evidence="3">
    <location>
        <begin position="601"/>
        <end position="629"/>
    </location>
</feature>
<dbReference type="Pfam" id="PF10145">
    <property type="entry name" value="PhageMin_Tail"/>
    <property type="match status" value="1"/>
</dbReference>
<dbReference type="PANTHER" id="PTHR37813">
    <property type="entry name" value="FELS-2 PROPHAGE PROTEIN"/>
    <property type="match status" value="1"/>
</dbReference>
<dbReference type="EMBL" id="CP046902">
    <property type="protein sequence ID" value="QGZ31483.1"/>
    <property type="molecule type" value="Genomic_DNA"/>
</dbReference>
<feature type="transmembrane region" description="Helical" evidence="3">
    <location>
        <begin position="541"/>
        <end position="562"/>
    </location>
</feature>
<feature type="coiled-coil region" evidence="2">
    <location>
        <begin position="147"/>
        <end position="184"/>
    </location>
</feature>
<feature type="transmembrane region" description="Helical" evidence="3">
    <location>
        <begin position="568"/>
        <end position="589"/>
    </location>
</feature>
<dbReference type="AlphaFoldDB" id="A0A6I6LQ98"/>
<name>A0A6I6LQ98_STUST</name>
<dbReference type="NCBIfam" id="TIGR01760">
    <property type="entry name" value="tape_meas_TP901"/>
    <property type="match status" value="1"/>
</dbReference>
<keyword evidence="3" id="KW-0812">Transmembrane</keyword>